<dbReference type="OrthoDB" id="288091at2"/>
<dbReference type="SUPFAM" id="SSF56731">
    <property type="entry name" value="DNA primase core"/>
    <property type="match status" value="1"/>
</dbReference>
<dbReference type="InterPro" id="IPR025048">
    <property type="entry name" value="DUF3987"/>
</dbReference>
<protein>
    <recommendedName>
        <fullName evidence="1">DUF3854 domain-containing protein</fullName>
    </recommendedName>
</protein>
<dbReference type="Pfam" id="PF13148">
    <property type="entry name" value="DUF3987"/>
    <property type="match status" value="1"/>
</dbReference>
<evidence type="ECO:0000259" key="1">
    <source>
        <dbReference type="Pfam" id="PF12965"/>
    </source>
</evidence>
<dbReference type="InterPro" id="IPR024385">
    <property type="entry name" value="DUF3854"/>
</dbReference>
<dbReference type="Gene3D" id="3.40.1360.10">
    <property type="match status" value="1"/>
</dbReference>
<sequence length="639" mass="69907">MPKAPEPLPVSAYDLKDLQSSGLTYETVKANRIHTDRTRTNLVFPYPNLNGEFNDFSRKKPHNPRVTDSGKIIKYEQPAGSPPRAYFPIAAIKKLKDEGQPLFITEGEKKALALAQEGYAAVGIGGVECGQSNGEPIADIAALPLQGREVYVVFDFDEKPTTRENVQKAKSRLAKALYAAGVRTVFHVAMPPSPNGEKYGVDDLLVEEGPRKLNLLVNSAAPIRGGHNSLNLISSANSDTPTLDRTALHGVFGDYIDAIAPYTEATAAGILAHLLSATGAIIGPGPRLWAGGWQPARINTLVVGRTATGLKGTSATMAGLALSRAYPDFYKDRKASGLSSGEGLIVQVQDVWTEGEDGEDELVITDKRLWVLEPEFSRVLANMKRETNILSQILRETYDSGNLSTLTVNPRTVSGAHISVIGHITPAEFKDRIPGIEAVNGFLNRFLIWLVESDKVMPLADPPPEKLLNGFIWQFRQAIDFASDRDGVELSPEAKALWNQVYPELRREQEGLVGAVTARGKSIVLRLALLYALMDCCPIVWPVHLRAALAVWQYSIDSAAILFKDARTRPVTLADKVLDRLREGRLKTSDFYSTLNVSANELRPTLEALVGAGRVQKTKVSPEGRGRPTEYWSLVVKEN</sequence>
<feature type="domain" description="DUF3854" evidence="1">
    <location>
        <begin position="97"/>
        <end position="210"/>
    </location>
</feature>
<gene>
    <name evidence="2" type="ORF">Pan189_36340</name>
</gene>
<proteinExistence type="predicted"/>
<dbReference type="InterPro" id="IPR034154">
    <property type="entry name" value="TOPRIM_DnaG/twinkle"/>
</dbReference>
<organism evidence="2 3">
    <name type="scientific">Stratiformator vulcanicus</name>
    <dbReference type="NCBI Taxonomy" id="2527980"/>
    <lineage>
        <taxon>Bacteria</taxon>
        <taxon>Pseudomonadati</taxon>
        <taxon>Planctomycetota</taxon>
        <taxon>Planctomycetia</taxon>
        <taxon>Planctomycetales</taxon>
        <taxon>Planctomycetaceae</taxon>
        <taxon>Stratiformator</taxon>
    </lineage>
</organism>
<dbReference type="EMBL" id="CP036268">
    <property type="protein sequence ID" value="QDT39231.1"/>
    <property type="molecule type" value="Genomic_DNA"/>
</dbReference>
<accession>A0A517R5S9</accession>
<evidence type="ECO:0000313" key="3">
    <source>
        <dbReference type="Proteomes" id="UP000317318"/>
    </source>
</evidence>
<name>A0A517R5S9_9PLAN</name>
<dbReference type="CDD" id="cd01029">
    <property type="entry name" value="TOPRIM_primases"/>
    <property type="match status" value="1"/>
</dbReference>
<dbReference type="Pfam" id="PF12965">
    <property type="entry name" value="DUF3854"/>
    <property type="match status" value="1"/>
</dbReference>
<evidence type="ECO:0000313" key="2">
    <source>
        <dbReference type="EMBL" id="QDT39231.1"/>
    </source>
</evidence>
<reference evidence="2 3" key="1">
    <citation type="submission" date="2019-02" db="EMBL/GenBank/DDBJ databases">
        <title>Deep-cultivation of Planctomycetes and their phenomic and genomic characterization uncovers novel biology.</title>
        <authorList>
            <person name="Wiegand S."/>
            <person name="Jogler M."/>
            <person name="Boedeker C."/>
            <person name="Pinto D."/>
            <person name="Vollmers J."/>
            <person name="Rivas-Marin E."/>
            <person name="Kohn T."/>
            <person name="Peeters S.H."/>
            <person name="Heuer A."/>
            <person name="Rast P."/>
            <person name="Oberbeckmann S."/>
            <person name="Bunk B."/>
            <person name="Jeske O."/>
            <person name="Meyerdierks A."/>
            <person name="Storesund J.E."/>
            <person name="Kallscheuer N."/>
            <person name="Luecker S."/>
            <person name="Lage O.M."/>
            <person name="Pohl T."/>
            <person name="Merkel B.J."/>
            <person name="Hornburger P."/>
            <person name="Mueller R.-W."/>
            <person name="Bruemmer F."/>
            <person name="Labrenz M."/>
            <person name="Spormann A.M."/>
            <person name="Op den Camp H."/>
            <person name="Overmann J."/>
            <person name="Amann R."/>
            <person name="Jetten M.S.M."/>
            <person name="Mascher T."/>
            <person name="Medema M.H."/>
            <person name="Devos D.P."/>
            <person name="Kaster A.-K."/>
            <person name="Ovreas L."/>
            <person name="Rohde M."/>
            <person name="Galperin M.Y."/>
            <person name="Jogler C."/>
        </authorList>
    </citation>
    <scope>NUCLEOTIDE SEQUENCE [LARGE SCALE GENOMIC DNA]</scope>
    <source>
        <strain evidence="2 3">Pan189</strain>
    </source>
</reference>
<dbReference type="KEGG" id="svp:Pan189_36340"/>
<dbReference type="AlphaFoldDB" id="A0A517R5S9"/>
<dbReference type="Proteomes" id="UP000317318">
    <property type="component" value="Chromosome"/>
</dbReference>
<keyword evidence="3" id="KW-1185">Reference proteome</keyword>
<dbReference type="RefSeq" id="WP_145365382.1">
    <property type="nucleotide sequence ID" value="NZ_CP036268.1"/>
</dbReference>